<dbReference type="GO" id="GO:0003755">
    <property type="term" value="F:peptidyl-prolyl cis-trans isomerase activity"/>
    <property type="evidence" value="ECO:0007669"/>
    <property type="project" value="UniProtKB-KW"/>
</dbReference>
<organism evidence="9 10">
    <name type="scientific">Odynerus spinipes</name>
    <dbReference type="NCBI Taxonomy" id="1348599"/>
    <lineage>
        <taxon>Eukaryota</taxon>
        <taxon>Metazoa</taxon>
        <taxon>Ecdysozoa</taxon>
        <taxon>Arthropoda</taxon>
        <taxon>Hexapoda</taxon>
        <taxon>Insecta</taxon>
        <taxon>Pterygota</taxon>
        <taxon>Neoptera</taxon>
        <taxon>Endopterygota</taxon>
        <taxon>Hymenoptera</taxon>
        <taxon>Apocrita</taxon>
        <taxon>Aculeata</taxon>
        <taxon>Vespoidea</taxon>
        <taxon>Vespidae</taxon>
        <taxon>Eumeninae</taxon>
        <taxon>Odynerus</taxon>
    </lineage>
</organism>
<dbReference type="InterPro" id="IPR011990">
    <property type="entry name" value="TPR-like_helical_dom_sf"/>
</dbReference>
<dbReference type="Gene3D" id="1.25.40.10">
    <property type="entry name" value="Tetratricopeptide repeat domain"/>
    <property type="match status" value="1"/>
</dbReference>
<dbReference type="GO" id="GO:0006457">
    <property type="term" value="P:protein folding"/>
    <property type="evidence" value="ECO:0007669"/>
    <property type="project" value="TreeGrafter"/>
</dbReference>
<dbReference type="Proteomes" id="UP001258017">
    <property type="component" value="Unassembled WGS sequence"/>
</dbReference>
<evidence type="ECO:0000259" key="8">
    <source>
        <dbReference type="PROSITE" id="PS50072"/>
    </source>
</evidence>
<name>A0AAD9RRQ9_9HYME</name>
<reference evidence="9" key="1">
    <citation type="submission" date="2021-08" db="EMBL/GenBank/DDBJ databases">
        <authorList>
            <person name="Misof B."/>
            <person name="Oliver O."/>
            <person name="Podsiadlowski L."/>
            <person name="Donath A."/>
            <person name="Peters R."/>
            <person name="Mayer C."/>
            <person name="Rust J."/>
            <person name="Gunkel S."/>
            <person name="Lesny P."/>
            <person name="Martin S."/>
            <person name="Oeyen J.P."/>
            <person name="Petersen M."/>
            <person name="Panagiotis P."/>
            <person name="Wilbrandt J."/>
            <person name="Tanja T."/>
        </authorList>
    </citation>
    <scope>NUCLEOTIDE SEQUENCE</scope>
    <source>
        <strain evidence="9">GBR_01_08_01A</strain>
        <tissue evidence="9">Thorax + abdomen</tissue>
    </source>
</reference>
<dbReference type="GO" id="GO:0016018">
    <property type="term" value="F:cyclosporin A binding"/>
    <property type="evidence" value="ECO:0007669"/>
    <property type="project" value="TreeGrafter"/>
</dbReference>
<gene>
    <name evidence="9" type="ORF">KPH14_006988</name>
</gene>
<dbReference type="InterPro" id="IPR029000">
    <property type="entry name" value="Cyclophilin-like_dom_sf"/>
</dbReference>
<dbReference type="FunFam" id="2.40.100.10:FF:000025">
    <property type="entry name" value="Peptidyl-prolyl cis-trans isomerase CYP19-2"/>
    <property type="match status" value="1"/>
</dbReference>
<evidence type="ECO:0000256" key="4">
    <source>
        <dbReference type="ARBA" id="ARBA00022803"/>
    </source>
</evidence>
<keyword evidence="4 7" id="KW-0802">TPR repeat</keyword>
<proteinExistence type="predicted"/>
<dbReference type="PRINTS" id="PR00153">
    <property type="entry name" value="CSAPPISMRASE"/>
</dbReference>
<evidence type="ECO:0000256" key="6">
    <source>
        <dbReference type="ARBA" id="ARBA00023235"/>
    </source>
</evidence>
<reference evidence="9" key="2">
    <citation type="journal article" date="2023" name="Commun. Biol.">
        <title>Intrasexual cuticular hydrocarbon dimorphism in a wasp sheds light on hydrocarbon biosynthesis genes in Hymenoptera.</title>
        <authorList>
            <person name="Moris V.C."/>
            <person name="Podsiadlowski L."/>
            <person name="Martin S."/>
            <person name="Oeyen J.P."/>
            <person name="Donath A."/>
            <person name="Petersen M."/>
            <person name="Wilbrandt J."/>
            <person name="Misof B."/>
            <person name="Liedtke D."/>
            <person name="Thamm M."/>
            <person name="Scheiner R."/>
            <person name="Schmitt T."/>
            <person name="Niehuis O."/>
        </authorList>
    </citation>
    <scope>NUCLEOTIDE SEQUENCE</scope>
    <source>
        <strain evidence="9">GBR_01_08_01A</strain>
    </source>
</reference>
<keyword evidence="3" id="KW-0677">Repeat</keyword>
<evidence type="ECO:0000256" key="5">
    <source>
        <dbReference type="ARBA" id="ARBA00023110"/>
    </source>
</evidence>
<evidence type="ECO:0000256" key="2">
    <source>
        <dbReference type="ARBA" id="ARBA00013194"/>
    </source>
</evidence>
<sequence>MKRPLEDQTDTFEKNPIVFLDVAIGTEKVGRIVIELFKDVLPRTAENFRALCTGEKGNGVNNKKLHYKGSIFHKVVPQFMIQGGDIINFDGTGGESIYGTHFDDESFQISHSRGGLLSMVNEGQPNTNSSQFIITTVPCTHLDNTNVAFGKIIRGMGVVTEINSVPTVKDVPAERISIINCGELKKGESWNLEENDGTEDVYTPWPEDWDYTSNTDKLTYKYLSGVIKKIKDSGNSYFSKKNYVDAGRKYKKALRYYEWMTKLKDVPDTLDDSMMDLKMTTLLNLAAVQLKKKDYRSTIKLCNEVLEIDGANSKALFRRGQAHFGLNDYDSSMTDLKQALVECPNNKDILQEIEKVKKVINSYLAVEKATCQRMFKLV</sequence>
<comment type="caution">
    <text evidence="9">The sequence shown here is derived from an EMBL/GenBank/DDBJ whole genome shotgun (WGS) entry which is preliminary data.</text>
</comment>
<dbReference type="AlphaFoldDB" id="A0AAD9RRQ9"/>
<protein>
    <recommendedName>
        <fullName evidence="2">peptidylprolyl isomerase</fullName>
        <ecNumber evidence="2">5.2.1.8</ecNumber>
    </recommendedName>
</protein>
<keyword evidence="5" id="KW-0697">Rotamase</keyword>
<evidence type="ECO:0000313" key="9">
    <source>
        <dbReference type="EMBL" id="KAK2584639.1"/>
    </source>
</evidence>
<dbReference type="InterPro" id="IPR002130">
    <property type="entry name" value="Cyclophilin-type_PPIase_dom"/>
</dbReference>
<keyword evidence="6" id="KW-0413">Isomerase</keyword>
<dbReference type="EC" id="5.2.1.8" evidence="2"/>
<evidence type="ECO:0000313" key="10">
    <source>
        <dbReference type="Proteomes" id="UP001258017"/>
    </source>
</evidence>
<dbReference type="PANTHER" id="PTHR11071">
    <property type="entry name" value="PEPTIDYL-PROLYL CIS-TRANS ISOMERASE"/>
    <property type="match status" value="1"/>
</dbReference>
<dbReference type="SMART" id="SM00028">
    <property type="entry name" value="TPR"/>
    <property type="match status" value="2"/>
</dbReference>
<dbReference type="SUPFAM" id="SSF50891">
    <property type="entry name" value="Cyclophilin-like"/>
    <property type="match status" value="1"/>
</dbReference>
<feature type="domain" description="PPIase cyclophilin-type" evidence="8">
    <location>
        <begin position="19"/>
        <end position="183"/>
    </location>
</feature>
<dbReference type="FunFam" id="1.25.40.10:FF:000029">
    <property type="entry name" value="peptidyl-prolyl cis-trans isomerase D"/>
    <property type="match status" value="1"/>
</dbReference>
<dbReference type="Gene3D" id="2.40.100.10">
    <property type="entry name" value="Cyclophilin-like"/>
    <property type="match status" value="1"/>
</dbReference>
<evidence type="ECO:0000256" key="1">
    <source>
        <dbReference type="ARBA" id="ARBA00000971"/>
    </source>
</evidence>
<comment type="catalytic activity">
    <reaction evidence="1">
        <text>[protein]-peptidylproline (omega=180) = [protein]-peptidylproline (omega=0)</text>
        <dbReference type="Rhea" id="RHEA:16237"/>
        <dbReference type="Rhea" id="RHEA-COMP:10747"/>
        <dbReference type="Rhea" id="RHEA-COMP:10748"/>
        <dbReference type="ChEBI" id="CHEBI:83833"/>
        <dbReference type="ChEBI" id="CHEBI:83834"/>
        <dbReference type="EC" id="5.2.1.8"/>
    </reaction>
</comment>
<dbReference type="PANTHER" id="PTHR11071:SF561">
    <property type="entry name" value="PEPTIDYL-PROLYL CIS-TRANS ISOMERASE D-RELATED"/>
    <property type="match status" value="1"/>
</dbReference>
<dbReference type="Pfam" id="PF00160">
    <property type="entry name" value="Pro_isomerase"/>
    <property type="match status" value="1"/>
</dbReference>
<evidence type="ECO:0000256" key="7">
    <source>
        <dbReference type="PROSITE-ProRule" id="PRU00339"/>
    </source>
</evidence>
<keyword evidence="10" id="KW-1185">Reference proteome</keyword>
<evidence type="ECO:0000256" key="3">
    <source>
        <dbReference type="ARBA" id="ARBA00022737"/>
    </source>
</evidence>
<feature type="repeat" description="TPR" evidence="7">
    <location>
        <begin position="313"/>
        <end position="346"/>
    </location>
</feature>
<accession>A0AAD9RRQ9</accession>
<dbReference type="PROSITE" id="PS50005">
    <property type="entry name" value="TPR"/>
    <property type="match status" value="1"/>
</dbReference>
<dbReference type="EMBL" id="JAIFRP010000026">
    <property type="protein sequence ID" value="KAK2584639.1"/>
    <property type="molecule type" value="Genomic_DNA"/>
</dbReference>
<dbReference type="GO" id="GO:0005739">
    <property type="term" value="C:mitochondrion"/>
    <property type="evidence" value="ECO:0007669"/>
    <property type="project" value="TreeGrafter"/>
</dbReference>
<dbReference type="InterPro" id="IPR019734">
    <property type="entry name" value="TPR_rpt"/>
</dbReference>
<dbReference type="SUPFAM" id="SSF48452">
    <property type="entry name" value="TPR-like"/>
    <property type="match status" value="1"/>
</dbReference>
<dbReference type="PROSITE" id="PS50072">
    <property type="entry name" value="CSA_PPIASE_2"/>
    <property type="match status" value="1"/>
</dbReference>